<keyword evidence="6" id="KW-1185">Reference proteome</keyword>
<keyword evidence="3" id="KW-0804">Transcription</keyword>
<evidence type="ECO:0000256" key="1">
    <source>
        <dbReference type="ARBA" id="ARBA00023015"/>
    </source>
</evidence>
<dbReference type="GO" id="GO:0003677">
    <property type="term" value="F:DNA binding"/>
    <property type="evidence" value="ECO:0007669"/>
    <property type="project" value="UniProtKB-KW"/>
</dbReference>
<dbReference type="InterPro" id="IPR036388">
    <property type="entry name" value="WH-like_DNA-bd_sf"/>
</dbReference>
<evidence type="ECO:0000313" key="5">
    <source>
        <dbReference type="EMBL" id="MBP1936863.1"/>
    </source>
</evidence>
<name>A0ABS4H2X8_9BACL</name>
<dbReference type="Pfam" id="PF13463">
    <property type="entry name" value="HTH_27"/>
    <property type="match status" value="1"/>
</dbReference>
<dbReference type="InterPro" id="IPR036390">
    <property type="entry name" value="WH_DNA-bd_sf"/>
</dbReference>
<feature type="domain" description="HTH marR-type" evidence="4">
    <location>
        <begin position="1"/>
        <end position="116"/>
    </location>
</feature>
<dbReference type="PANTHER" id="PTHR33164">
    <property type="entry name" value="TRANSCRIPTIONAL REGULATOR, MARR FAMILY"/>
    <property type="match status" value="1"/>
</dbReference>
<protein>
    <submittedName>
        <fullName evidence="5">DNA-binding MarR family transcriptional regulator</fullName>
    </submittedName>
</protein>
<dbReference type="EMBL" id="JAGGKP010000002">
    <property type="protein sequence ID" value="MBP1936863.1"/>
    <property type="molecule type" value="Genomic_DNA"/>
</dbReference>
<dbReference type="Proteomes" id="UP001519273">
    <property type="component" value="Unassembled WGS sequence"/>
</dbReference>
<dbReference type="InterPro" id="IPR000835">
    <property type="entry name" value="HTH_MarR-typ"/>
</dbReference>
<evidence type="ECO:0000259" key="4">
    <source>
        <dbReference type="PROSITE" id="PS50995"/>
    </source>
</evidence>
<comment type="caution">
    <text evidence="5">The sequence shown here is derived from an EMBL/GenBank/DDBJ whole genome shotgun (WGS) entry which is preliminary data.</text>
</comment>
<dbReference type="SUPFAM" id="SSF46785">
    <property type="entry name" value="Winged helix' DNA-binding domain"/>
    <property type="match status" value="1"/>
</dbReference>
<organism evidence="5 6">
    <name type="scientific">Paenibacillus sediminis</name>
    <dbReference type="NCBI Taxonomy" id="664909"/>
    <lineage>
        <taxon>Bacteria</taxon>
        <taxon>Bacillati</taxon>
        <taxon>Bacillota</taxon>
        <taxon>Bacilli</taxon>
        <taxon>Bacillales</taxon>
        <taxon>Paenibacillaceae</taxon>
        <taxon>Paenibacillus</taxon>
    </lineage>
</organism>
<dbReference type="RefSeq" id="WP_209848145.1">
    <property type="nucleotide sequence ID" value="NZ_CBCRVE010000003.1"/>
</dbReference>
<dbReference type="PROSITE" id="PS50995">
    <property type="entry name" value="HTH_MARR_2"/>
    <property type="match status" value="1"/>
</dbReference>
<gene>
    <name evidence="5" type="ORF">J2Z20_001744</name>
</gene>
<proteinExistence type="predicted"/>
<evidence type="ECO:0000256" key="2">
    <source>
        <dbReference type="ARBA" id="ARBA00023125"/>
    </source>
</evidence>
<evidence type="ECO:0000313" key="6">
    <source>
        <dbReference type="Proteomes" id="UP001519273"/>
    </source>
</evidence>
<keyword evidence="2 5" id="KW-0238">DNA-binding</keyword>
<dbReference type="Gene3D" id="1.10.10.10">
    <property type="entry name" value="Winged helix-like DNA-binding domain superfamily/Winged helix DNA-binding domain"/>
    <property type="match status" value="1"/>
</dbReference>
<evidence type="ECO:0000256" key="3">
    <source>
        <dbReference type="ARBA" id="ARBA00023163"/>
    </source>
</evidence>
<sequence>MLNELLKETGISSSQAEAIRVIETQQPLSLKDLGSLLICETGSPSRLVERMVKDELIEKIIHPEDSRFVLLRLTKKGEKIAEKVKIIEEKVYDLIEKMLTEKEIKATNDALRKFIQAFPVHKTLMDRGYL</sequence>
<dbReference type="PANTHER" id="PTHR33164:SF64">
    <property type="entry name" value="TRANSCRIPTIONAL REGULATOR SLYA"/>
    <property type="match status" value="1"/>
</dbReference>
<keyword evidence="1" id="KW-0805">Transcription regulation</keyword>
<accession>A0ABS4H2X8</accession>
<dbReference type="SMART" id="SM00347">
    <property type="entry name" value="HTH_MARR"/>
    <property type="match status" value="1"/>
</dbReference>
<dbReference type="InterPro" id="IPR039422">
    <property type="entry name" value="MarR/SlyA-like"/>
</dbReference>
<reference evidence="5 6" key="1">
    <citation type="submission" date="2021-03" db="EMBL/GenBank/DDBJ databases">
        <title>Genomic Encyclopedia of Type Strains, Phase IV (KMG-IV): sequencing the most valuable type-strain genomes for metagenomic binning, comparative biology and taxonomic classification.</title>
        <authorList>
            <person name="Goeker M."/>
        </authorList>
    </citation>
    <scope>NUCLEOTIDE SEQUENCE [LARGE SCALE GENOMIC DNA]</scope>
    <source>
        <strain evidence="5 6">DSM 23491</strain>
    </source>
</reference>